<feature type="signal peptide" evidence="1">
    <location>
        <begin position="1"/>
        <end position="24"/>
    </location>
</feature>
<keyword evidence="3" id="KW-1185">Reference proteome</keyword>
<dbReference type="Proteomes" id="UP000323646">
    <property type="component" value="Unassembled WGS sequence"/>
</dbReference>
<feature type="chain" id="PRO_5022709620" evidence="1">
    <location>
        <begin position="25"/>
        <end position="182"/>
    </location>
</feature>
<organism evidence="2 3">
    <name type="scientific">Selenomonas ruminis</name>
    <dbReference type="NCBI Taxonomy" id="2593411"/>
    <lineage>
        <taxon>Bacteria</taxon>
        <taxon>Bacillati</taxon>
        <taxon>Bacillota</taxon>
        <taxon>Negativicutes</taxon>
        <taxon>Selenomonadales</taxon>
        <taxon>Selenomonadaceae</taxon>
        <taxon>Selenomonas</taxon>
    </lineage>
</organism>
<accession>A0A5D6W553</accession>
<name>A0A5D6W553_9FIRM</name>
<keyword evidence="1" id="KW-0732">Signal</keyword>
<sequence length="182" mass="20707">MWCKKSFFVVSFIISMLVMSVCSAQTFYSADKRASLVAPDEYVLATENDGMTIIKIQNNQKDIVITFYVNTTRFDYSTLKDVPTEGRKEISEALLDNIVYNFTQKGYIVSLHKPEIDDHFIMIALDCAKNNKDYILSANSFIKDNYLFGLSIWAPARENLDEAFAIMGTLTIDGVPLENWIP</sequence>
<reference evidence="2 3" key="1">
    <citation type="submission" date="2019-08" db="EMBL/GenBank/DDBJ databases">
        <title>Selenomonas sp. mPRGC5 and Selenomonas sp. mPRGC8 isolated from ruminal fluid of dairy goat (Capra hircus).</title>
        <authorList>
            <person name="Poothong S."/>
            <person name="Nuengjamnong C."/>
            <person name="Tanasupawat S."/>
        </authorList>
    </citation>
    <scope>NUCLEOTIDE SEQUENCE [LARGE SCALE GENOMIC DNA]</scope>
    <source>
        <strain evidence="3">mPRGC5</strain>
    </source>
</reference>
<dbReference type="EMBL" id="VTOY01000003">
    <property type="protein sequence ID" value="TYZ23383.1"/>
    <property type="molecule type" value="Genomic_DNA"/>
</dbReference>
<evidence type="ECO:0000256" key="1">
    <source>
        <dbReference type="SAM" id="SignalP"/>
    </source>
</evidence>
<proteinExistence type="predicted"/>
<comment type="caution">
    <text evidence="2">The sequence shown here is derived from an EMBL/GenBank/DDBJ whole genome shotgun (WGS) entry which is preliminary data.</text>
</comment>
<evidence type="ECO:0000313" key="2">
    <source>
        <dbReference type="EMBL" id="TYZ23383.1"/>
    </source>
</evidence>
<gene>
    <name evidence="2" type="ORF">FZ040_05750</name>
</gene>
<evidence type="ECO:0000313" key="3">
    <source>
        <dbReference type="Proteomes" id="UP000323646"/>
    </source>
</evidence>
<dbReference type="AlphaFoldDB" id="A0A5D6W553"/>
<protein>
    <submittedName>
        <fullName evidence="2">Uncharacterized protein</fullName>
    </submittedName>
</protein>
<dbReference type="RefSeq" id="WP_149171135.1">
    <property type="nucleotide sequence ID" value="NZ_VTOY01000003.1"/>
</dbReference>
<dbReference type="OrthoDB" id="46888at2"/>